<evidence type="ECO:0000313" key="2">
    <source>
        <dbReference type="Proteomes" id="UP001209540"/>
    </source>
</evidence>
<protein>
    <submittedName>
        <fullName evidence="1">Uncharacterized protein</fullName>
    </submittedName>
</protein>
<dbReference type="EMBL" id="JAIXMP010000013">
    <property type="protein sequence ID" value="KAI9263347.1"/>
    <property type="molecule type" value="Genomic_DNA"/>
</dbReference>
<gene>
    <name evidence="1" type="ORF">BDA99DRAFT_537355</name>
</gene>
<evidence type="ECO:0000313" key="1">
    <source>
        <dbReference type="EMBL" id="KAI9263347.1"/>
    </source>
</evidence>
<accession>A0AAD5KA02</accession>
<sequence length="216" mass="24944">MFVSNLWAWEGVSVVGWSGAEDVFNYNCIFFRYHESTCPKIVLLSERIHKVEQHNVVMWQRIHSFLGSYNCEIMSSRTCLCKWFDQSVSLFKRNEVTWIIARILTIGFNNSIDFPTYLIHLANLTESAKLKTVLHTRNENMSFTKILLFDIYTGEVMSNINIPPSTAKQVDPLKSNTSAARYTLLLYFVVNYKLVYDLLTLHVILKALIPTCASEN</sequence>
<dbReference type="AlphaFoldDB" id="A0AAD5KA02"/>
<proteinExistence type="predicted"/>
<reference evidence="1" key="2">
    <citation type="submission" date="2023-02" db="EMBL/GenBank/DDBJ databases">
        <authorList>
            <consortium name="DOE Joint Genome Institute"/>
            <person name="Mondo S.J."/>
            <person name="Chang Y."/>
            <person name="Wang Y."/>
            <person name="Ahrendt S."/>
            <person name="Andreopoulos W."/>
            <person name="Barry K."/>
            <person name="Beard J."/>
            <person name="Benny G.L."/>
            <person name="Blankenship S."/>
            <person name="Bonito G."/>
            <person name="Cuomo C."/>
            <person name="Desiro A."/>
            <person name="Gervers K.A."/>
            <person name="Hundley H."/>
            <person name="Kuo A."/>
            <person name="LaButti K."/>
            <person name="Lang B.F."/>
            <person name="Lipzen A."/>
            <person name="O'Donnell K."/>
            <person name="Pangilinan J."/>
            <person name="Reynolds N."/>
            <person name="Sandor L."/>
            <person name="Smith M.W."/>
            <person name="Tsang A."/>
            <person name="Grigoriev I.V."/>
            <person name="Stajich J.E."/>
            <person name="Spatafora J.W."/>
        </authorList>
    </citation>
    <scope>NUCLEOTIDE SEQUENCE</scope>
    <source>
        <strain evidence="1">RSA 2281</strain>
    </source>
</reference>
<comment type="caution">
    <text evidence="1">The sequence shown here is derived from an EMBL/GenBank/DDBJ whole genome shotgun (WGS) entry which is preliminary data.</text>
</comment>
<name>A0AAD5KA02_9FUNG</name>
<dbReference type="Proteomes" id="UP001209540">
    <property type="component" value="Unassembled WGS sequence"/>
</dbReference>
<reference evidence="1" key="1">
    <citation type="journal article" date="2022" name="IScience">
        <title>Evolution of zygomycete secretomes and the origins of terrestrial fungal ecologies.</title>
        <authorList>
            <person name="Chang Y."/>
            <person name="Wang Y."/>
            <person name="Mondo S."/>
            <person name="Ahrendt S."/>
            <person name="Andreopoulos W."/>
            <person name="Barry K."/>
            <person name="Beard J."/>
            <person name="Benny G.L."/>
            <person name="Blankenship S."/>
            <person name="Bonito G."/>
            <person name="Cuomo C."/>
            <person name="Desiro A."/>
            <person name="Gervers K.A."/>
            <person name="Hundley H."/>
            <person name="Kuo A."/>
            <person name="LaButti K."/>
            <person name="Lang B.F."/>
            <person name="Lipzen A."/>
            <person name="O'Donnell K."/>
            <person name="Pangilinan J."/>
            <person name="Reynolds N."/>
            <person name="Sandor L."/>
            <person name="Smith M.E."/>
            <person name="Tsang A."/>
            <person name="Grigoriev I.V."/>
            <person name="Stajich J.E."/>
            <person name="Spatafora J.W."/>
        </authorList>
    </citation>
    <scope>NUCLEOTIDE SEQUENCE</scope>
    <source>
        <strain evidence="1">RSA 2281</strain>
    </source>
</reference>
<keyword evidence="2" id="KW-1185">Reference proteome</keyword>
<organism evidence="1 2">
    <name type="scientific">Phascolomyces articulosus</name>
    <dbReference type="NCBI Taxonomy" id="60185"/>
    <lineage>
        <taxon>Eukaryota</taxon>
        <taxon>Fungi</taxon>
        <taxon>Fungi incertae sedis</taxon>
        <taxon>Mucoromycota</taxon>
        <taxon>Mucoromycotina</taxon>
        <taxon>Mucoromycetes</taxon>
        <taxon>Mucorales</taxon>
        <taxon>Lichtheimiaceae</taxon>
        <taxon>Phascolomyces</taxon>
    </lineage>
</organism>